<keyword evidence="1" id="KW-0472">Membrane</keyword>
<proteinExistence type="predicted"/>
<evidence type="ECO:0000313" key="4">
    <source>
        <dbReference type="Proteomes" id="UP000238338"/>
    </source>
</evidence>
<dbReference type="NCBIfam" id="TIGR02595">
    <property type="entry name" value="PEP_CTERM"/>
    <property type="match status" value="1"/>
</dbReference>
<name>A0A2S8S2Z3_9RHOB</name>
<sequence>MFNMKWVAGAVTGAVIGLGSAAANAYIIDFTNANTGTTGTIFGGSVSWTMTASGPLNNSQAFDGTANAGTNAAGLALDTDGYGVGSYDDEVTTFANGEQEWIRVSFSAPVLVDALYFLDLFVARDGSSQEVAMASINGGFPIVSTYATDVFGNSRPGFAASTFAPILVSDIFFTIMSTNDNIGFADGALAGIGLAPVPVPAAGLMLLGGLGGLAALRRRRKTA</sequence>
<protein>
    <submittedName>
        <fullName evidence="3">Putative secreted protein</fullName>
    </submittedName>
</protein>
<evidence type="ECO:0000256" key="1">
    <source>
        <dbReference type="SAM" id="Phobius"/>
    </source>
</evidence>
<evidence type="ECO:0000256" key="2">
    <source>
        <dbReference type="SAM" id="SignalP"/>
    </source>
</evidence>
<dbReference type="Proteomes" id="UP000238338">
    <property type="component" value="Unassembled WGS sequence"/>
</dbReference>
<dbReference type="RefSeq" id="WP_245885130.1">
    <property type="nucleotide sequence ID" value="NZ_PVEP01000011.1"/>
</dbReference>
<reference evidence="3 4" key="1">
    <citation type="submission" date="2018-02" db="EMBL/GenBank/DDBJ databases">
        <title>Genomic Encyclopedia of Archaeal and Bacterial Type Strains, Phase II (KMG-II): from individual species to whole genera.</title>
        <authorList>
            <person name="Goeker M."/>
        </authorList>
    </citation>
    <scope>NUCLEOTIDE SEQUENCE [LARGE SCALE GENOMIC DNA]</scope>
    <source>
        <strain evidence="3 4">DSM 18921</strain>
    </source>
</reference>
<comment type="caution">
    <text evidence="3">The sequence shown here is derived from an EMBL/GenBank/DDBJ whole genome shotgun (WGS) entry which is preliminary data.</text>
</comment>
<keyword evidence="1" id="KW-0812">Transmembrane</keyword>
<accession>A0A2S8S2Z3</accession>
<dbReference type="AlphaFoldDB" id="A0A2S8S2Z3"/>
<feature type="transmembrane region" description="Helical" evidence="1">
    <location>
        <begin position="197"/>
        <end position="216"/>
    </location>
</feature>
<evidence type="ECO:0000313" key="3">
    <source>
        <dbReference type="EMBL" id="PQV55167.1"/>
    </source>
</evidence>
<gene>
    <name evidence="3" type="ORF">LX70_03685</name>
</gene>
<feature type="signal peptide" evidence="2">
    <location>
        <begin position="1"/>
        <end position="25"/>
    </location>
</feature>
<dbReference type="EMBL" id="PVEP01000011">
    <property type="protein sequence ID" value="PQV55167.1"/>
    <property type="molecule type" value="Genomic_DNA"/>
</dbReference>
<feature type="chain" id="PRO_5015448156" evidence="2">
    <location>
        <begin position="26"/>
        <end position="223"/>
    </location>
</feature>
<keyword evidence="4" id="KW-1185">Reference proteome</keyword>
<keyword evidence="2" id="KW-0732">Signal</keyword>
<organism evidence="3 4">
    <name type="scientific">Albidovulum denitrificans</name>
    <dbReference type="NCBI Taxonomy" id="404881"/>
    <lineage>
        <taxon>Bacteria</taxon>
        <taxon>Pseudomonadati</taxon>
        <taxon>Pseudomonadota</taxon>
        <taxon>Alphaproteobacteria</taxon>
        <taxon>Rhodobacterales</taxon>
        <taxon>Paracoccaceae</taxon>
        <taxon>Albidovulum</taxon>
    </lineage>
</organism>
<dbReference type="InterPro" id="IPR013424">
    <property type="entry name" value="Ice-binding_C"/>
</dbReference>
<keyword evidence="1" id="KW-1133">Transmembrane helix</keyword>
<dbReference type="NCBIfam" id="TIGR03370">
    <property type="entry name" value="VPLPA-CTERM"/>
    <property type="match status" value="1"/>
</dbReference>
<dbReference type="InterPro" id="IPR022472">
    <property type="entry name" value="VPLPA-CTERM"/>
</dbReference>